<evidence type="ECO:0000313" key="2">
    <source>
        <dbReference type="Proteomes" id="UP001289645"/>
    </source>
</evidence>
<reference evidence="1 2" key="1">
    <citation type="journal article" date="2021" name="Chemosphere">
        <title>Bioballs carrying a syntrophic Rhodococcus and Mycolicibacterium consortium for simultaneous sorption and biodegradation of fuel oil in contaminated freshwater.</title>
        <authorList>
            <person name="Naloka K."/>
            <person name="Polrit D."/>
            <person name="Muangchinda C."/>
            <person name="Thoetkiattikul H."/>
            <person name="Pinyakong O."/>
        </authorList>
    </citation>
    <scope>NUCLEOTIDE SEQUENCE [LARGE SCALE GENOMIC DNA]</scope>
    <source>
        <strain evidence="1 2">J101</strain>
    </source>
</reference>
<accession>A0ACC6MKE2</accession>
<dbReference type="Proteomes" id="UP001289645">
    <property type="component" value="Unassembled WGS sequence"/>
</dbReference>
<dbReference type="EMBL" id="JAOXLN010000020">
    <property type="protein sequence ID" value="MDZ5087398.1"/>
    <property type="molecule type" value="Genomic_DNA"/>
</dbReference>
<evidence type="ECO:0000313" key="1">
    <source>
        <dbReference type="EMBL" id="MDZ5087398.1"/>
    </source>
</evidence>
<name>A0ACC6MKE2_MYCPF</name>
<organism evidence="1 2">
    <name type="scientific">Mycolicibacterium parafortuitum</name>
    <name type="common">Mycobacterium parafortuitum</name>
    <dbReference type="NCBI Taxonomy" id="39692"/>
    <lineage>
        <taxon>Bacteria</taxon>
        <taxon>Bacillati</taxon>
        <taxon>Actinomycetota</taxon>
        <taxon>Actinomycetes</taxon>
        <taxon>Mycobacteriales</taxon>
        <taxon>Mycobacteriaceae</taxon>
        <taxon>Mycolicibacterium</taxon>
    </lineage>
</organism>
<comment type="caution">
    <text evidence="1">The sequence shown here is derived from an EMBL/GenBank/DDBJ whole genome shotgun (WGS) entry which is preliminary data.</text>
</comment>
<protein>
    <submittedName>
        <fullName evidence="1">Pyridoxal-phosphate dependent enzyme</fullName>
    </submittedName>
</protein>
<gene>
    <name evidence="1" type="ORF">OHX15_18575</name>
</gene>
<proteinExistence type="predicted"/>
<keyword evidence="2" id="KW-1185">Reference proteome</keyword>
<sequence length="420" mass="44089">MSGPGVRLVCIRCGTESDPAPHGRGCDLCRAAGVPANLRTDYEMPSAGERFVADLTGPLRGTARYRALLPAAPDDDAAAAAAPSPMFAAPRLGAAIGLPRLWIKDESRGLSWSFKDRAAAMAVQHARTLGTEVLVTASTGNAAAATAAHARRAELQAVVVFARGVDPLMAAFVAGYGACVAVAESKRDRWRLVGEAVRRYGWYPMSNYSDPPVGNNPYALDGYKPIAYEMWEQLGRRTPDAVYFPICYGDAIAASRRAFAELVELGLADRMPAHCGGEIYGSLTAALAAGTDTVAAAVVDHPTSATSISSPQSTFQALQAVRDSSGAVHTVGEDEIAESVALAARCEGVLLENAAAAGLAALRAHRTRGLLPADTEVVLVASSTGLKSLGGRLDRPLDAPEVDDVSALQALTREQEEHRR</sequence>